<gene>
    <name evidence="1" type="ORF">BC792_11449</name>
</gene>
<dbReference type="AlphaFoldDB" id="A0A5S5DCQ3"/>
<dbReference type="EMBL" id="VNHX01000014">
    <property type="protein sequence ID" value="TYP93148.1"/>
    <property type="molecule type" value="Genomic_DNA"/>
</dbReference>
<comment type="caution">
    <text evidence="1">The sequence shown here is derived from an EMBL/GenBank/DDBJ whole genome shotgun (WGS) entry which is preliminary data.</text>
</comment>
<keyword evidence="2" id="KW-1185">Reference proteome</keyword>
<dbReference type="RefSeq" id="WP_246155007.1">
    <property type="nucleotide sequence ID" value="NZ_VNHX01000014.1"/>
</dbReference>
<name>A0A5S5DCQ3_9SPHI</name>
<dbReference type="InterPro" id="IPR013783">
    <property type="entry name" value="Ig-like_fold"/>
</dbReference>
<sequence length="151" mass="16109">MNIANRNMVRVSFICFVLACLVSCGGTDNRTSEESDSLSVQEQENAGIGKIEFVESAFDFGQVKEGEIVEHVFSFKNTGTAPLILSQVSASCGCTTPSYTQTPVLPGREGEIKVSFDSNGQIGKQQKIVTVVSNAENGVATIQLKGEVLAK</sequence>
<dbReference type="Gene3D" id="2.60.40.10">
    <property type="entry name" value="Immunoglobulins"/>
    <property type="match status" value="1"/>
</dbReference>
<dbReference type="PANTHER" id="PTHR37833:SF1">
    <property type="entry name" value="SIGNAL PEPTIDE PROTEIN"/>
    <property type="match status" value="1"/>
</dbReference>
<dbReference type="Proteomes" id="UP000325105">
    <property type="component" value="Unassembled WGS sequence"/>
</dbReference>
<dbReference type="PANTHER" id="PTHR37833">
    <property type="entry name" value="LIPOPROTEIN-RELATED"/>
    <property type="match status" value="1"/>
</dbReference>
<dbReference type="InterPro" id="IPR011467">
    <property type="entry name" value="DUF1573"/>
</dbReference>
<protein>
    <submittedName>
        <fullName evidence="1">Uncharacterized protein DUF1573</fullName>
    </submittedName>
</protein>
<organism evidence="1 2">
    <name type="scientific">Sphingobacterium allocomposti</name>
    <dbReference type="NCBI Taxonomy" id="415956"/>
    <lineage>
        <taxon>Bacteria</taxon>
        <taxon>Pseudomonadati</taxon>
        <taxon>Bacteroidota</taxon>
        <taxon>Sphingobacteriia</taxon>
        <taxon>Sphingobacteriales</taxon>
        <taxon>Sphingobacteriaceae</taxon>
        <taxon>Sphingobacterium</taxon>
    </lineage>
</organism>
<evidence type="ECO:0000313" key="1">
    <source>
        <dbReference type="EMBL" id="TYP93148.1"/>
    </source>
</evidence>
<accession>A0A5S5DCQ3</accession>
<reference evidence="1 2" key="1">
    <citation type="submission" date="2019-07" db="EMBL/GenBank/DDBJ databases">
        <title>Genomic Encyclopedia of Archaeal and Bacterial Type Strains, Phase II (KMG-II): from individual species to whole genera.</title>
        <authorList>
            <person name="Goeker M."/>
        </authorList>
    </citation>
    <scope>NUCLEOTIDE SEQUENCE [LARGE SCALE GENOMIC DNA]</scope>
    <source>
        <strain evidence="1 2">DSM 18850</strain>
    </source>
</reference>
<dbReference type="Pfam" id="PF07610">
    <property type="entry name" value="DUF1573"/>
    <property type="match status" value="1"/>
</dbReference>
<evidence type="ECO:0000313" key="2">
    <source>
        <dbReference type="Proteomes" id="UP000325105"/>
    </source>
</evidence>
<proteinExistence type="predicted"/>